<gene>
    <name evidence="1" type="ORF">E0H26_19755</name>
</gene>
<dbReference type="Pfam" id="PF02575">
    <property type="entry name" value="YbaB_DNA_bd"/>
    <property type="match status" value="1"/>
</dbReference>
<dbReference type="OrthoDB" id="5118533at2"/>
<dbReference type="RefSeq" id="WP_131305725.1">
    <property type="nucleotide sequence ID" value="NZ_SJJR01000014.1"/>
</dbReference>
<dbReference type="GO" id="GO:0003677">
    <property type="term" value="F:DNA binding"/>
    <property type="evidence" value="ECO:0007669"/>
    <property type="project" value="UniProtKB-KW"/>
</dbReference>
<comment type="caution">
    <text evidence="1">The sequence shown here is derived from an EMBL/GenBank/DDBJ whole genome shotgun (WGS) entry which is preliminary data.</text>
</comment>
<dbReference type="SUPFAM" id="SSF82607">
    <property type="entry name" value="YbaB-like"/>
    <property type="match status" value="1"/>
</dbReference>
<dbReference type="AlphaFoldDB" id="A0A4R0GJ94"/>
<organism evidence="1 2">
    <name type="scientific">Micromonospora zingiberis</name>
    <dbReference type="NCBI Taxonomy" id="2053011"/>
    <lineage>
        <taxon>Bacteria</taxon>
        <taxon>Bacillati</taxon>
        <taxon>Actinomycetota</taxon>
        <taxon>Actinomycetes</taxon>
        <taxon>Micromonosporales</taxon>
        <taxon>Micromonosporaceae</taxon>
        <taxon>Micromonospora</taxon>
    </lineage>
</organism>
<protein>
    <submittedName>
        <fullName evidence="1">YbaB/EbfC family DNA-binding protein</fullName>
    </submittedName>
</protein>
<keyword evidence="2" id="KW-1185">Reference proteome</keyword>
<dbReference type="Gene3D" id="3.30.1310.10">
    <property type="entry name" value="Nucleoid-associated protein YbaB-like domain"/>
    <property type="match status" value="1"/>
</dbReference>
<evidence type="ECO:0000313" key="1">
    <source>
        <dbReference type="EMBL" id="TCB95431.1"/>
    </source>
</evidence>
<dbReference type="InterPro" id="IPR036894">
    <property type="entry name" value="YbaB-like_sf"/>
</dbReference>
<accession>A0A4R0GJ94</accession>
<name>A0A4R0GJ94_9ACTN</name>
<keyword evidence="1" id="KW-0238">DNA-binding</keyword>
<proteinExistence type="predicted"/>
<dbReference type="EMBL" id="SJJR01000014">
    <property type="protein sequence ID" value="TCB95431.1"/>
    <property type="molecule type" value="Genomic_DNA"/>
</dbReference>
<dbReference type="InterPro" id="IPR004401">
    <property type="entry name" value="YbaB/EbfC"/>
</dbReference>
<reference evidence="1 2" key="1">
    <citation type="submission" date="2019-02" db="EMBL/GenBank/DDBJ databases">
        <title>Jishengella sp. nov., isolated from a root of Zingiber montanum.</title>
        <authorList>
            <person name="Kuncharoen N."/>
            <person name="Kudo T."/>
            <person name="Masahiro Y."/>
            <person name="Ohkuma M."/>
            <person name="Tanasupawat S."/>
        </authorList>
    </citation>
    <scope>NUCLEOTIDE SEQUENCE [LARGE SCALE GENOMIC DNA]</scope>
    <source>
        <strain evidence="1 2">PLAI 1-1</strain>
    </source>
</reference>
<dbReference type="Proteomes" id="UP000292274">
    <property type="component" value="Unassembled WGS sequence"/>
</dbReference>
<evidence type="ECO:0000313" key="2">
    <source>
        <dbReference type="Proteomes" id="UP000292274"/>
    </source>
</evidence>
<sequence>MTGPVHHMMEHSFSAFEEQKRAVTEFEKWVSESETTVVAKSRAVSITVDGRGDLTDVKFPTGAYRKMAPAELSTLLVETVTSARNQARASMNEALQTILPGGMAADFLTNSVDIDEIMGEAMRAANEMFPNSTSMPARGAQP</sequence>